<evidence type="ECO:0000313" key="1">
    <source>
        <dbReference type="EMBL" id="RYJ36830.1"/>
    </source>
</evidence>
<evidence type="ECO:0000313" key="2">
    <source>
        <dbReference type="Proteomes" id="UP000290433"/>
    </source>
</evidence>
<comment type="caution">
    <text evidence="1">The sequence shown here is derived from an EMBL/GenBank/DDBJ whole genome shotgun (WGS) entry which is preliminary data.</text>
</comment>
<sequence length="46" mass="5094">MNFKPAKMSIADKDHVQRALTGIDKKINSVKTILEAQKKPLKTVTG</sequence>
<proteinExistence type="predicted"/>
<gene>
    <name evidence="1" type="ORF">NU08_4091</name>
</gene>
<dbReference type="EMBL" id="JUIV01000022">
    <property type="protein sequence ID" value="RYJ36830.1"/>
    <property type="molecule type" value="Genomic_DNA"/>
</dbReference>
<protein>
    <submittedName>
        <fullName evidence="1">Uncharacterized protein</fullName>
    </submittedName>
</protein>
<accession>A0A444VTM9</accession>
<reference evidence="1 2" key="1">
    <citation type="submission" date="2014-12" db="EMBL/GenBank/DDBJ databases">
        <title>Genome sequence of Flavobacterium anhuiense RCM74.</title>
        <authorList>
            <person name="Kim J.F."/>
            <person name="Song J.Y."/>
            <person name="Kwak M.-J."/>
            <person name="Lee S.-W."/>
        </authorList>
    </citation>
    <scope>NUCLEOTIDE SEQUENCE [LARGE SCALE GENOMIC DNA]</scope>
    <source>
        <strain evidence="1 2">RCM74</strain>
    </source>
</reference>
<dbReference type="Proteomes" id="UP000290433">
    <property type="component" value="Unassembled WGS sequence"/>
</dbReference>
<organism evidence="1 2">
    <name type="scientific">Flavobacterium anhuiense</name>
    <dbReference type="NCBI Taxonomy" id="459526"/>
    <lineage>
        <taxon>Bacteria</taxon>
        <taxon>Pseudomonadati</taxon>
        <taxon>Bacteroidota</taxon>
        <taxon>Flavobacteriia</taxon>
        <taxon>Flavobacteriales</taxon>
        <taxon>Flavobacteriaceae</taxon>
        <taxon>Flavobacterium</taxon>
    </lineage>
</organism>
<name>A0A444VTM9_9FLAO</name>
<dbReference type="AlphaFoldDB" id="A0A444VTM9"/>